<feature type="region of interest" description="Disordered" evidence="1">
    <location>
        <begin position="286"/>
        <end position="312"/>
    </location>
</feature>
<evidence type="ECO:0000313" key="3">
    <source>
        <dbReference type="Proteomes" id="UP000001073"/>
    </source>
</evidence>
<dbReference type="eggNOG" id="ENOG502RU2T">
    <property type="taxonomic scope" value="Eukaryota"/>
</dbReference>
<protein>
    <submittedName>
        <fullName evidence="2">Spermatosis associated 32</fullName>
    </submittedName>
</protein>
<dbReference type="Ensembl" id="ENSNLET00000006390.2">
    <property type="protein sequence ID" value="ENSNLEP00000006077.1"/>
    <property type="gene ID" value="ENSNLEG00000005016.2"/>
</dbReference>
<dbReference type="Proteomes" id="UP000001073">
    <property type="component" value="Chromosome 19"/>
</dbReference>
<dbReference type="PANTHER" id="PTHR37338">
    <property type="entry name" value="SPERMATOGENESIS-ASSOCIATED PROTEIN 32"/>
    <property type="match status" value="1"/>
</dbReference>
<evidence type="ECO:0000256" key="1">
    <source>
        <dbReference type="SAM" id="MobiDB-lite"/>
    </source>
</evidence>
<dbReference type="STRING" id="61853.ENSNLEP00000006077"/>
<dbReference type="OrthoDB" id="9625284at2759"/>
<feature type="region of interest" description="Disordered" evidence="1">
    <location>
        <begin position="213"/>
        <end position="233"/>
    </location>
</feature>
<dbReference type="FunCoup" id="G1QYQ6">
    <property type="interactions" value="94"/>
</dbReference>
<keyword evidence="3" id="KW-1185">Reference proteome</keyword>
<dbReference type="GO" id="GO:0003779">
    <property type="term" value="F:actin binding"/>
    <property type="evidence" value="ECO:0007669"/>
    <property type="project" value="TreeGrafter"/>
</dbReference>
<accession>G1QYQ6</accession>
<feature type="compositionally biased region" description="Basic and acidic residues" evidence="1">
    <location>
        <begin position="355"/>
        <end position="368"/>
    </location>
</feature>
<dbReference type="Pfam" id="PF15310">
    <property type="entry name" value="VAD1-2"/>
    <property type="match status" value="1"/>
</dbReference>
<dbReference type="EMBL" id="ADFV01061577">
    <property type="status" value="NOT_ANNOTATED_CDS"/>
    <property type="molecule type" value="Genomic_DNA"/>
</dbReference>
<dbReference type="KEGG" id="nle:100600719"/>
<evidence type="ECO:0000313" key="2">
    <source>
        <dbReference type="Ensembl" id="ENSNLEP00000006077.1"/>
    </source>
</evidence>
<dbReference type="GO" id="GO:0048471">
    <property type="term" value="C:perinuclear region of cytoplasm"/>
    <property type="evidence" value="ECO:0007669"/>
    <property type="project" value="TreeGrafter"/>
</dbReference>
<feature type="compositionally biased region" description="Low complexity" evidence="1">
    <location>
        <begin position="216"/>
        <end position="233"/>
    </location>
</feature>
<gene>
    <name evidence="2" type="primary">SPATA32</name>
</gene>
<organism evidence="2 3">
    <name type="scientific">Nomascus leucogenys</name>
    <name type="common">Northern white-cheeked gibbon</name>
    <name type="synonym">Hylobates leucogenys</name>
    <dbReference type="NCBI Taxonomy" id="61853"/>
    <lineage>
        <taxon>Eukaryota</taxon>
        <taxon>Metazoa</taxon>
        <taxon>Chordata</taxon>
        <taxon>Craniata</taxon>
        <taxon>Vertebrata</taxon>
        <taxon>Euteleostomi</taxon>
        <taxon>Mammalia</taxon>
        <taxon>Eutheria</taxon>
        <taxon>Euarchontoglires</taxon>
        <taxon>Primates</taxon>
        <taxon>Haplorrhini</taxon>
        <taxon>Catarrhini</taxon>
        <taxon>Hylobatidae</taxon>
        <taxon>Nomascus</taxon>
    </lineage>
</organism>
<dbReference type="RefSeq" id="XP_003270764.1">
    <property type="nucleotide sequence ID" value="XM_003270716.1"/>
</dbReference>
<feature type="region of interest" description="Disordered" evidence="1">
    <location>
        <begin position="23"/>
        <end position="67"/>
    </location>
</feature>
<dbReference type="OMA" id="ACHHSIS"/>
<dbReference type="PANTHER" id="PTHR37338:SF1">
    <property type="entry name" value="SPERMATOGENESIS-ASSOCIATED PROTEIN 32"/>
    <property type="match status" value="1"/>
</dbReference>
<dbReference type="GO" id="GO:0007283">
    <property type="term" value="P:spermatogenesis"/>
    <property type="evidence" value="ECO:0007669"/>
    <property type="project" value="InterPro"/>
</dbReference>
<dbReference type="HOGENOM" id="CLU_064427_0_0_1"/>
<name>G1QYQ6_NOMLE</name>
<feature type="region of interest" description="Disordered" evidence="1">
    <location>
        <begin position="341"/>
        <end position="386"/>
    </location>
</feature>
<reference evidence="2" key="3">
    <citation type="submission" date="2025-09" db="UniProtKB">
        <authorList>
            <consortium name="Ensembl"/>
        </authorList>
    </citation>
    <scope>IDENTIFICATION</scope>
</reference>
<sequence>MGVTGTHGFPCCSKGSVEVAEMRDDLSQHRIQEEQELEADMLEQKPQLKVDPDLDPEPDPDPDPELEIGQVPALLESELYPALKLEAELDTEANWNEESDFEEPMQLVCKIESVHSNMGLPTPQTFRPWSLNSNYQSFTEENHMSACHHSISAQTSKHLFWANKLIQASEHSLQRAINMQLNNGSAGQPIRSPLREAIPTNALCSEEQLQIPDAHSAPPATSSQAPSPLLSSDLPPPIGLAELITFASSLAMASSSRMDLPSLEHMMKAPPQEALEPSTEPLLTTVEEREPEKHAETLPEKPREARAPLKSWSQEDKNFAQAYFDFGKPGIKRATIEGQMQLLQPPATSPLLQGGKEDSVPPGKEKENPLLVKIHFKLSAPTTPEK</sequence>
<proteinExistence type="predicted"/>
<dbReference type="AlphaFoldDB" id="G1QYQ6"/>
<dbReference type="InterPro" id="IPR029297">
    <property type="entry name" value="SPATA32"/>
</dbReference>
<dbReference type="GeneID" id="100600719"/>
<reference evidence="2 3" key="1">
    <citation type="submission" date="2012-10" db="EMBL/GenBank/DDBJ databases">
        <authorList>
            <consortium name="Gibbon Genome Sequencing Consortium"/>
        </authorList>
    </citation>
    <scope>NUCLEOTIDE SEQUENCE [LARGE SCALE GENOMIC DNA]</scope>
</reference>
<dbReference type="InParanoid" id="G1QYQ6"/>
<dbReference type="CTD" id="124783"/>
<dbReference type="GeneTree" id="ENSGT00390000006879"/>
<reference evidence="2" key="2">
    <citation type="submission" date="2025-08" db="UniProtKB">
        <authorList>
            <consortium name="Ensembl"/>
        </authorList>
    </citation>
    <scope>IDENTIFICATION</scope>
</reference>
<feature type="compositionally biased region" description="Acidic residues" evidence="1">
    <location>
        <begin position="53"/>
        <end position="66"/>
    </location>
</feature>
<feature type="compositionally biased region" description="Basic and acidic residues" evidence="1">
    <location>
        <begin position="23"/>
        <end position="33"/>
    </location>
</feature>
<feature type="compositionally biased region" description="Basic and acidic residues" evidence="1">
    <location>
        <begin position="42"/>
        <end position="52"/>
    </location>
</feature>